<gene>
    <name evidence="7" type="ORF">CTOB1V02_LOCUS2974</name>
</gene>
<dbReference type="PANTHER" id="PTHR24096">
    <property type="entry name" value="LONG-CHAIN-FATTY-ACID--COA LIGASE"/>
    <property type="match status" value="1"/>
</dbReference>
<evidence type="ECO:0000256" key="4">
    <source>
        <dbReference type="ARBA" id="ARBA00023140"/>
    </source>
</evidence>
<dbReference type="InterPro" id="IPR020845">
    <property type="entry name" value="AMP-binding_CS"/>
</dbReference>
<protein>
    <submittedName>
        <fullName evidence="7">Uncharacterized protein</fullName>
    </submittedName>
</protein>
<dbReference type="PROSITE" id="PS00455">
    <property type="entry name" value="AMP_BINDING"/>
    <property type="match status" value="1"/>
</dbReference>
<proteinExistence type="inferred from homology"/>
<sequence>MLSSKRSSITSAASSSFQSLGAPVVHTYTTTTPIARPTETHICEMAEKGLKQHPQKTFLINAETDQGITCFQVLKRTAQLSKSLRQLGLKKGEVVSLHMESNLKFPALVLAILRNGGIVHLLNTASTQDDVRHEVRQANPKFLFHTEHFTSTIQELRSELPTVQRMFNISDSDEFQDLLGLGAKDKQALPLIGSETDDAFLVYSSGTTGQPKGVLLSHRCIIHCVYAANHREWLNRKYIDVVFSWFQFQELNGCELLMGAMNTACTLIFTPSNSHDILSNLVLIEKYKVTIYPLTPYMSLVMVQHPNIRNFNLSSIKTLLLGNYTINEALVEKLEGVLPGARFFHGYGQIEAPIYSHATPRNSTKPSSCGVVAPFYESKVVKLSGDVAKPGEHGIIHLRGPQVMNGYINDPRKTAEAIDEDGWFNSGDVAYYDQDGFYYIVDREKEMIKWRGHRVSPLLLERTLLEHPAVKDVVVVGRKVEHDGQVPVAFVQKKPGHDVAEAELMGMIEIKFKDSHKLRGGVRFVPNIPKTTLGKTKRAEIKQILREEEIQDADLQSKTQENNAKKHTENA</sequence>
<dbReference type="AlphaFoldDB" id="A0A7R8ZIH4"/>
<dbReference type="Pfam" id="PF13193">
    <property type="entry name" value="AMP-binding_C"/>
    <property type="match status" value="1"/>
</dbReference>
<dbReference type="GO" id="GO:0005777">
    <property type="term" value="C:peroxisome"/>
    <property type="evidence" value="ECO:0007669"/>
    <property type="project" value="UniProtKB-SubCell"/>
</dbReference>
<keyword evidence="4" id="KW-0576">Peroxisome</keyword>
<dbReference type="OrthoDB" id="10253869at2759"/>
<evidence type="ECO:0000256" key="1">
    <source>
        <dbReference type="ARBA" id="ARBA00004275"/>
    </source>
</evidence>
<dbReference type="PANTHER" id="PTHR24096:SF149">
    <property type="entry name" value="AMP-BINDING DOMAIN-CONTAINING PROTEIN-RELATED"/>
    <property type="match status" value="1"/>
</dbReference>
<keyword evidence="3" id="KW-0436">Ligase</keyword>
<evidence type="ECO:0000256" key="3">
    <source>
        <dbReference type="ARBA" id="ARBA00022598"/>
    </source>
</evidence>
<dbReference type="InterPro" id="IPR042099">
    <property type="entry name" value="ANL_N_sf"/>
</dbReference>
<evidence type="ECO:0000256" key="2">
    <source>
        <dbReference type="ARBA" id="ARBA00006432"/>
    </source>
</evidence>
<dbReference type="EMBL" id="OB660485">
    <property type="protein sequence ID" value="CAD7225025.1"/>
    <property type="molecule type" value="Genomic_DNA"/>
</dbReference>
<evidence type="ECO:0000313" key="7">
    <source>
        <dbReference type="EMBL" id="CAD7225025.1"/>
    </source>
</evidence>
<name>A0A7R8ZIH4_9CRUS</name>
<evidence type="ECO:0000259" key="5">
    <source>
        <dbReference type="Pfam" id="PF00501"/>
    </source>
</evidence>
<feature type="domain" description="AMP-dependent synthetase/ligase" evidence="5">
    <location>
        <begin position="49"/>
        <end position="407"/>
    </location>
</feature>
<feature type="domain" description="AMP-binding enzyme C-terminal" evidence="6">
    <location>
        <begin position="460"/>
        <end position="535"/>
    </location>
</feature>
<dbReference type="GO" id="GO:0016405">
    <property type="term" value="F:CoA-ligase activity"/>
    <property type="evidence" value="ECO:0007669"/>
    <property type="project" value="TreeGrafter"/>
</dbReference>
<evidence type="ECO:0000259" key="6">
    <source>
        <dbReference type="Pfam" id="PF13193"/>
    </source>
</evidence>
<dbReference type="InterPro" id="IPR045851">
    <property type="entry name" value="AMP-bd_C_sf"/>
</dbReference>
<comment type="subcellular location">
    <subcellularLocation>
        <location evidence="1">Peroxisome</location>
    </subcellularLocation>
</comment>
<reference evidence="7" key="1">
    <citation type="submission" date="2020-11" db="EMBL/GenBank/DDBJ databases">
        <authorList>
            <person name="Tran Van P."/>
        </authorList>
    </citation>
    <scope>NUCLEOTIDE SEQUENCE</scope>
</reference>
<dbReference type="Pfam" id="PF00501">
    <property type="entry name" value="AMP-binding"/>
    <property type="match status" value="1"/>
</dbReference>
<dbReference type="InterPro" id="IPR000873">
    <property type="entry name" value="AMP-dep_synth/lig_dom"/>
</dbReference>
<organism evidence="7">
    <name type="scientific">Cyprideis torosa</name>
    <dbReference type="NCBI Taxonomy" id="163714"/>
    <lineage>
        <taxon>Eukaryota</taxon>
        <taxon>Metazoa</taxon>
        <taxon>Ecdysozoa</taxon>
        <taxon>Arthropoda</taxon>
        <taxon>Crustacea</taxon>
        <taxon>Oligostraca</taxon>
        <taxon>Ostracoda</taxon>
        <taxon>Podocopa</taxon>
        <taxon>Podocopida</taxon>
        <taxon>Cytherocopina</taxon>
        <taxon>Cytheroidea</taxon>
        <taxon>Cytherideidae</taxon>
        <taxon>Cyprideis</taxon>
    </lineage>
</organism>
<dbReference type="Gene3D" id="3.40.50.12780">
    <property type="entry name" value="N-terminal domain of ligase-like"/>
    <property type="match status" value="1"/>
</dbReference>
<dbReference type="SUPFAM" id="SSF56801">
    <property type="entry name" value="Acetyl-CoA synthetase-like"/>
    <property type="match status" value="1"/>
</dbReference>
<comment type="similarity">
    <text evidence="2">Belongs to the ATP-dependent AMP-binding enzyme family.</text>
</comment>
<dbReference type="Gene3D" id="3.30.300.30">
    <property type="match status" value="1"/>
</dbReference>
<accession>A0A7R8ZIH4</accession>
<dbReference type="InterPro" id="IPR025110">
    <property type="entry name" value="AMP-bd_C"/>
</dbReference>